<organism evidence="6 7">
    <name type="scientific">Spirilliplanes yamanashiensis</name>
    <dbReference type="NCBI Taxonomy" id="42233"/>
    <lineage>
        <taxon>Bacteria</taxon>
        <taxon>Bacillati</taxon>
        <taxon>Actinomycetota</taxon>
        <taxon>Actinomycetes</taxon>
        <taxon>Micromonosporales</taxon>
        <taxon>Micromonosporaceae</taxon>
        <taxon>Spirilliplanes</taxon>
    </lineage>
</organism>
<dbReference type="InterPro" id="IPR039420">
    <property type="entry name" value="WalR-like"/>
</dbReference>
<keyword evidence="7" id="KW-1185">Reference proteome</keyword>
<feature type="domain" description="Response regulatory" evidence="5">
    <location>
        <begin position="7"/>
        <end position="123"/>
    </location>
</feature>
<gene>
    <name evidence="6" type="ORF">Sya03_52330</name>
</gene>
<protein>
    <recommendedName>
        <fullName evidence="5">Response regulatory domain-containing protein</fullName>
    </recommendedName>
</protein>
<evidence type="ECO:0000256" key="3">
    <source>
        <dbReference type="ARBA" id="ARBA00023163"/>
    </source>
</evidence>
<dbReference type="RefSeq" id="WP_203941058.1">
    <property type="nucleotide sequence ID" value="NZ_BAAAGJ010000003.1"/>
</dbReference>
<dbReference type="Proteomes" id="UP000652013">
    <property type="component" value="Unassembled WGS sequence"/>
</dbReference>
<dbReference type="GO" id="GO:0003677">
    <property type="term" value="F:DNA binding"/>
    <property type="evidence" value="ECO:0007669"/>
    <property type="project" value="UniProtKB-KW"/>
</dbReference>
<name>A0A8J3YBV7_9ACTN</name>
<dbReference type="PANTHER" id="PTHR43214">
    <property type="entry name" value="TWO-COMPONENT RESPONSE REGULATOR"/>
    <property type="match status" value="1"/>
</dbReference>
<evidence type="ECO:0000313" key="7">
    <source>
        <dbReference type="Proteomes" id="UP000652013"/>
    </source>
</evidence>
<keyword evidence="2" id="KW-0238">DNA-binding</keyword>
<dbReference type="EMBL" id="BOOY01000036">
    <property type="protein sequence ID" value="GIJ05881.1"/>
    <property type="molecule type" value="Genomic_DNA"/>
</dbReference>
<dbReference type="AlphaFoldDB" id="A0A8J3YBV7"/>
<dbReference type="PROSITE" id="PS50110">
    <property type="entry name" value="RESPONSE_REGULATORY"/>
    <property type="match status" value="1"/>
</dbReference>
<comment type="caution">
    <text evidence="6">The sequence shown here is derived from an EMBL/GenBank/DDBJ whole genome shotgun (WGS) entry which is preliminary data.</text>
</comment>
<evidence type="ECO:0000256" key="2">
    <source>
        <dbReference type="ARBA" id="ARBA00023125"/>
    </source>
</evidence>
<evidence type="ECO:0000313" key="6">
    <source>
        <dbReference type="EMBL" id="GIJ05881.1"/>
    </source>
</evidence>
<dbReference type="InterPro" id="IPR001789">
    <property type="entry name" value="Sig_transdc_resp-reg_receiver"/>
</dbReference>
<dbReference type="InterPro" id="IPR058245">
    <property type="entry name" value="NreC/VraR/RcsB-like_REC"/>
</dbReference>
<evidence type="ECO:0000256" key="1">
    <source>
        <dbReference type="ARBA" id="ARBA00023015"/>
    </source>
</evidence>
<dbReference type="Pfam" id="PF00072">
    <property type="entry name" value="Response_reg"/>
    <property type="match status" value="1"/>
</dbReference>
<evidence type="ECO:0000259" key="5">
    <source>
        <dbReference type="PROSITE" id="PS50110"/>
    </source>
</evidence>
<keyword evidence="1" id="KW-0805">Transcription regulation</keyword>
<dbReference type="CDD" id="cd17535">
    <property type="entry name" value="REC_NarL-like"/>
    <property type="match status" value="1"/>
</dbReference>
<comment type="caution">
    <text evidence="4">Lacks conserved residue(s) required for the propagation of feature annotation.</text>
</comment>
<evidence type="ECO:0000256" key="4">
    <source>
        <dbReference type="PROSITE-ProRule" id="PRU00169"/>
    </source>
</evidence>
<dbReference type="InterPro" id="IPR011006">
    <property type="entry name" value="CheY-like_superfamily"/>
</dbReference>
<dbReference type="SMART" id="SM00448">
    <property type="entry name" value="REC"/>
    <property type="match status" value="1"/>
</dbReference>
<reference evidence="6" key="1">
    <citation type="submission" date="2021-01" db="EMBL/GenBank/DDBJ databases">
        <title>Whole genome shotgun sequence of Spirilliplanes yamanashiensis NBRC 15828.</title>
        <authorList>
            <person name="Komaki H."/>
            <person name="Tamura T."/>
        </authorList>
    </citation>
    <scope>NUCLEOTIDE SEQUENCE</scope>
    <source>
        <strain evidence="6">NBRC 15828</strain>
    </source>
</reference>
<dbReference type="Gene3D" id="3.40.50.2300">
    <property type="match status" value="1"/>
</dbReference>
<sequence>MTDTAIRVLVVDDHPRFAELLAVALRAQSGLCYLGHARTGAEAERLVAELRPDVVLMEVALPDADGIAVAARLGHTHPGTRVVMLTGRTEPALVARATAAGTAGFLTKTGAFGDVLNAVRTAHAGGMTVSAHVLAGLLRTHETAQSGSNSR</sequence>
<dbReference type="SUPFAM" id="SSF52172">
    <property type="entry name" value="CheY-like"/>
    <property type="match status" value="1"/>
</dbReference>
<accession>A0A8J3YBV7</accession>
<keyword evidence="3" id="KW-0804">Transcription</keyword>
<proteinExistence type="predicted"/>
<dbReference type="GO" id="GO:0000160">
    <property type="term" value="P:phosphorelay signal transduction system"/>
    <property type="evidence" value="ECO:0007669"/>
    <property type="project" value="InterPro"/>
</dbReference>
<dbReference type="PANTHER" id="PTHR43214:SF24">
    <property type="entry name" value="TRANSCRIPTIONAL REGULATORY PROTEIN NARL-RELATED"/>
    <property type="match status" value="1"/>
</dbReference>